<comment type="caution">
    <text evidence="2">The sequence shown here is derived from an EMBL/GenBank/DDBJ whole genome shotgun (WGS) entry which is preliminary data.</text>
</comment>
<dbReference type="AlphaFoldDB" id="A0A830FMV5"/>
<sequence length="310" mass="34738">MNQRQRCQIHVEDHSCHPDDRRNGPRSARIARNQRQRQGRTAATLRGDYDRTNVASGLFSLILHFDSYKQLDRAVRKVDDLDATRQRRAKQLIAETDGAGIKLVDELDGDGLQRVLDLEINRADEFRTAAARNLDRGNADTDDIEKFATHADNLEGVDGLNSGPVDDFIQAGDSGNVRGALDEVRRADEIGAANIERMNLEAYDRKERVGELDIQVKESGKIVESKGSFGYDEQQVRSQFNKKLSAMEEHDSVAFDGNTLEVRANKIGDDDIVASQITQMEKDISEMDEWNHANVDIKVVDESSDKIITG</sequence>
<evidence type="ECO:0000256" key="1">
    <source>
        <dbReference type="SAM" id="MobiDB-lite"/>
    </source>
</evidence>
<dbReference type="EMBL" id="BMON01000013">
    <property type="protein sequence ID" value="GGM52988.1"/>
    <property type="molecule type" value="Genomic_DNA"/>
</dbReference>
<reference evidence="2" key="2">
    <citation type="submission" date="2020-09" db="EMBL/GenBank/DDBJ databases">
        <authorList>
            <person name="Sun Q."/>
            <person name="Ohkuma M."/>
        </authorList>
    </citation>
    <scope>NUCLEOTIDE SEQUENCE</scope>
    <source>
        <strain evidence="2">JCM 15759</strain>
    </source>
</reference>
<reference evidence="2" key="1">
    <citation type="journal article" date="2014" name="Int. J. Syst. Evol. Microbiol.">
        <title>Complete genome sequence of Corynebacterium casei LMG S-19264T (=DSM 44701T), isolated from a smear-ripened cheese.</title>
        <authorList>
            <consortium name="US DOE Joint Genome Institute (JGI-PGF)"/>
            <person name="Walter F."/>
            <person name="Albersmeier A."/>
            <person name="Kalinowski J."/>
            <person name="Ruckert C."/>
        </authorList>
    </citation>
    <scope>NUCLEOTIDE SEQUENCE</scope>
    <source>
        <strain evidence="2">JCM 15759</strain>
    </source>
</reference>
<accession>A0A830FMV5</accession>
<name>A0A830FMV5_HALAR</name>
<feature type="compositionally biased region" description="Basic and acidic residues" evidence="1">
    <location>
        <begin position="9"/>
        <end position="23"/>
    </location>
</feature>
<protein>
    <submittedName>
        <fullName evidence="2">Uncharacterized protein</fullName>
    </submittedName>
</protein>
<proteinExistence type="predicted"/>
<evidence type="ECO:0000313" key="2">
    <source>
        <dbReference type="EMBL" id="GGM52988.1"/>
    </source>
</evidence>
<dbReference type="Proteomes" id="UP000656367">
    <property type="component" value="Unassembled WGS sequence"/>
</dbReference>
<evidence type="ECO:0000313" key="3">
    <source>
        <dbReference type="Proteomes" id="UP000656367"/>
    </source>
</evidence>
<gene>
    <name evidence="2" type="ORF">GCM10009006_37640</name>
</gene>
<organism evidence="2 3">
    <name type="scientific">Haloarcula argentinensis</name>
    <dbReference type="NCBI Taxonomy" id="43776"/>
    <lineage>
        <taxon>Archaea</taxon>
        <taxon>Methanobacteriati</taxon>
        <taxon>Methanobacteriota</taxon>
        <taxon>Stenosarchaea group</taxon>
        <taxon>Halobacteria</taxon>
        <taxon>Halobacteriales</taxon>
        <taxon>Haloarculaceae</taxon>
        <taxon>Haloarcula</taxon>
    </lineage>
</organism>
<feature type="region of interest" description="Disordered" evidence="1">
    <location>
        <begin position="1"/>
        <end position="26"/>
    </location>
</feature>